<reference evidence="3" key="1">
    <citation type="journal article" date="2020" name="Sci. Rep.">
        <title>Chromosome-scale genome assembly for the duckweed Spirodela intermedia, integrating cytogenetic maps, PacBio and Oxford Nanopore libraries.</title>
        <authorList>
            <person name="Hoang P.T.N."/>
            <person name="Fiebig A."/>
            <person name="Novak P."/>
            <person name="Macas J."/>
            <person name="Cao H.X."/>
            <person name="Stepanenko A."/>
            <person name="Chen G."/>
            <person name="Borisjuk N."/>
            <person name="Scholz U."/>
            <person name="Schubert I."/>
        </authorList>
    </citation>
    <scope>NUCLEOTIDE SEQUENCE [LARGE SCALE GENOMIC DNA]</scope>
</reference>
<name>A0ABN7EBZ4_SPIIN</name>
<gene>
    <name evidence="2" type="ORF">SI7747_UN020932</name>
</gene>
<evidence type="ECO:0000313" key="2">
    <source>
        <dbReference type="EMBL" id="CAA6674574.1"/>
    </source>
</evidence>
<evidence type="ECO:0000313" key="3">
    <source>
        <dbReference type="Proteomes" id="UP001189122"/>
    </source>
</evidence>
<proteinExistence type="predicted"/>
<protein>
    <submittedName>
        <fullName evidence="2">Uncharacterized protein</fullName>
    </submittedName>
</protein>
<organism evidence="2 3">
    <name type="scientific">Spirodela intermedia</name>
    <name type="common">Intermediate duckweed</name>
    <dbReference type="NCBI Taxonomy" id="51605"/>
    <lineage>
        <taxon>Eukaryota</taxon>
        <taxon>Viridiplantae</taxon>
        <taxon>Streptophyta</taxon>
        <taxon>Embryophyta</taxon>
        <taxon>Tracheophyta</taxon>
        <taxon>Spermatophyta</taxon>
        <taxon>Magnoliopsida</taxon>
        <taxon>Liliopsida</taxon>
        <taxon>Araceae</taxon>
        <taxon>Lemnoideae</taxon>
        <taxon>Spirodela</taxon>
    </lineage>
</organism>
<accession>A0ABN7EBZ4</accession>
<keyword evidence="3" id="KW-1185">Reference proteome</keyword>
<dbReference type="Proteomes" id="UP001189122">
    <property type="component" value="Unassembled WGS sequence"/>
</dbReference>
<evidence type="ECO:0000256" key="1">
    <source>
        <dbReference type="SAM" id="MobiDB-lite"/>
    </source>
</evidence>
<comment type="caution">
    <text evidence="2">The sequence shown here is derived from an EMBL/GenBank/DDBJ whole genome shotgun (WGS) entry which is preliminary data.</text>
</comment>
<sequence>MKLLTRAPPPSSSSSSSDSRQRAAKRAFEAVDTPRRSSRTLRISGIADAFANKLSYSRLLSEMSITSIDHFMHLVSWRFANLEKHLRT</sequence>
<dbReference type="EMBL" id="CACRZD030000121">
    <property type="protein sequence ID" value="CAA6674574.1"/>
    <property type="molecule type" value="Genomic_DNA"/>
</dbReference>
<feature type="region of interest" description="Disordered" evidence="1">
    <location>
        <begin position="1"/>
        <end position="31"/>
    </location>
</feature>